<dbReference type="Pfam" id="PF13692">
    <property type="entry name" value="Glyco_trans_1_4"/>
    <property type="match status" value="1"/>
</dbReference>
<proteinExistence type="predicted"/>
<name>A0A928VP34_9CYAN</name>
<evidence type="ECO:0000313" key="1">
    <source>
        <dbReference type="EMBL" id="MBE9029534.1"/>
    </source>
</evidence>
<dbReference type="PANTHER" id="PTHR45947">
    <property type="entry name" value="SULFOQUINOVOSYL TRANSFERASE SQD2"/>
    <property type="match status" value="1"/>
</dbReference>
<reference evidence="1" key="1">
    <citation type="submission" date="2020-10" db="EMBL/GenBank/DDBJ databases">
        <authorList>
            <person name="Castelo-Branco R."/>
            <person name="Eusebio N."/>
            <person name="Adriana R."/>
            <person name="Vieira A."/>
            <person name="Brugerolle De Fraissinette N."/>
            <person name="Rezende De Castro R."/>
            <person name="Schneider M.P."/>
            <person name="Vasconcelos V."/>
            <person name="Leao P.N."/>
        </authorList>
    </citation>
    <scope>NUCLEOTIDE SEQUENCE</scope>
    <source>
        <strain evidence="1">LEGE 11480</strain>
    </source>
</reference>
<accession>A0A928VP34</accession>
<dbReference type="Proteomes" id="UP000625316">
    <property type="component" value="Unassembled WGS sequence"/>
</dbReference>
<dbReference type="Gene3D" id="3.40.50.2000">
    <property type="entry name" value="Glycogen Phosphorylase B"/>
    <property type="match status" value="1"/>
</dbReference>
<organism evidence="1 2">
    <name type="scientific">Romeriopsis navalis LEGE 11480</name>
    <dbReference type="NCBI Taxonomy" id="2777977"/>
    <lineage>
        <taxon>Bacteria</taxon>
        <taxon>Bacillati</taxon>
        <taxon>Cyanobacteriota</taxon>
        <taxon>Cyanophyceae</taxon>
        <taxon>Leptolyngbyales</taxon>
        <taxon>Leptolyngbyaceae</taxon>
        <taxon>Romeriopsis</taxon>
        <taxon>Romeriopsis navalis</taxon>
    </lineage>
</organism>
<sequence>MKKILCINTGGIGNLHGLRMRRLADGIRADVIYHDLDKTVSRWQQAQQTWQLLRSQQWDLVYQEGSGIGAGASLIRAYWSWKQPFIVSSGDPIGGFFHVTKGALWGALFGVYEKALYRSCKAFVGWTPYLTGAALQLGARRGITIEGAVDLNIFTRFEQSRRLALKRQYGIPDHHLVCGVVGKMSWNANHGYCYGWEMVETLKKIQRQDISLLIVGDGTGQAYLERAIPASLKSRVVFTGRIPEDEVVNAMNAMDIGFVTQTLDRLGLYRLTTKLPEYLACGLGVAMSPIPGFYDYVNVAGWALPPYHPASETFHQHCADWLDQVTWEEIELLSQQALRIASDRFDYGVLRPRFQAFVHNLLDI</sequence>
<keyword evidence="2" id="KW-1185">Reference proteome</keyword>
<dbReference type="GO" id="GO:0016757">
    <property type="term" value="F:glycosyltransferase activity"/>
    <property type="evidence" value="ECO:0007669"/>
    <property type="project" value="TreeGrafter"/>
</dbReference>
<dbReference type="AlphaFoldDB" id="A0A928VP34"/>
<dbReference type="RefSeq" id="WP_264324352.1">
    <property type="nucleotide sequence ID" value="NZ_JADEXQ010000017.1"/>
</dbReference>
<dbReference type="PANTHER" id="PTHR45947:SF3">
    <property type="entry name" value="SULFOQUINOVOSYL TRANSFERASE SQD2"/>
    <property type="match status" value="1"/>
</dbReference>
<dbReference type="EMBL" id="JADEXQ010000017">
    <property type="protein sequence ID" value="MBE9029534.1"/>
    <property type="molecule type" value="Genomic_DNA"/>
</dbReference>
<dbReference type="SUPFAM" id="SSF53756">
    <property type="entry name" value="UDP-Glycosyltransferase/glycogen phosphorylase"/>
    <property type="match status" value="1"/>
</dbReference>
<dbReference type="InterPro" id="IPR050194">
    <property type="entry name" value="Glycosyltransferase_grp1"/>
</dbReference>
<comment type="caution">
    <text evidence="1">The sequence shown here is derived from an EMBL/GenBank/DDBJ whole genome shotgun (WGS) entry which is preliminary data.</text>
</comment>
<evidence type="ECO:0000313" key="2">
    <source>
        <dbReference type="Proteomes" id="UP000625316"/>
    </source>
</evidence>
<protein>
    <submittedName>
        <fullName evidence="1">Glycosyltransferase</fullName>
    </submittedName>
</protein>
<gene>
    <name evidence="1" type="ORF">IQ266_07125</name>
</gene>